<sequence>MAEFDILDLEEGSGESGVPNDLCLVGKVLQAKTLNASVLTNILMAAWKTRAPFHVSDWNNNVFLFQFKDTEDKRLVAQDGPWSVMNSLLVLRPLEKDMVASEIQFHLCPFWVQIHGLPVEKMCRANAEIIGKRFGKLIAIEAAPNTMLLSRSFLRVKVEINISQPLPKGFWLRGKKGKDLWISYLYERLPDFCYACGRIGHDNRSCRFISRGTEGQSGYGPELRTGRARKIAVPIEEIVYAEEETEDRAKNSLSRRSEIQLNDDIGEYVDGTMVEGVLIPNRRQGERTSKDVLLGTGVNSLREPGTKFHNIPFSSAQGISEFVSSGFVTSLSGNGSDPLVKPTPSATLMQPGPKVNPTKNTPNSPTLSPSYFVTEPPDSPKHPHPTSEHTPTPFSLTQPLPMLITPALNPPNITLEPDKPTPPKNLDITLATVFKSLNLKRKAHDDLQELNSSKILRLCSPNPITVPESALKPSICPNRKPSKSNRGIKSGKKGKGPFTDESLPTDGLVEIPIQQSQDSYGVARPLLSVVPMEKVEDILQPWAYFDKPGFRFDDSSYVDPEGLSGGLALWWNKDVEVNVESATKNFMHVIVSDKSVPSCWAATFIYGCPLSMISDCGLVDLEFKGPKFTWRNNRNGDNLIMERIDMAFANAQWRELHDRAMVFVEAAIGSDHSPLILNTEEPLNKVGKPFKFESFWVTEEECKEVVSETWGQNGEGSKMYTVCKKLRGCKEKLKEWSIRKFGNLKLKIATTKDQLMEIQKQIQNGFNPDALALEKSLIKKLEDLWQKNAMYWHQRSRIKWLQMGDKNSRFFHLSTIQRRQRNQIMRLKDSSGVWRSKHKEIAEIIRLHFQELYKGPPSRNLENMVNLVDPIILGEWNAKLTRAVTRDEVCSINPGRGLRQGDPLSPYLFLLVADV</sequence>
<gene>
    <name evidence="4" type="ORF">RHSIM_Rhsim11G0048600</name>
</gene>
<organism evidence="4 5">
    <name type="scientific">Rhododendron simsii</name>
    <name type="common">Sims's rhododendron</name>
    <dbReference type="NCBI Taxonomy" id="118357"/>
    <lineage>
        <taxon>Eukaryota</taxon>
        <taxon>Viridiplantae</taxon>
        <taxon>Streptophyta</taxon>
        <taxon>Embryophyta</taxon>
        <taxon>Tracheophyta</taxon>
        <taxon>Spermatophyta</taxon>
        <taxon>Magnoliopsida</taxon>
        <taxon>eudicotyledons</taxon>
        <taxon>Gunneridae</taxon>
        <taxon>Pentapetalae</taxon>
        <taxon>asterids</taxon>
        <taxon>Ericales</taxon>
        <taxon>Ericaceae</taxon>
        <taxon>Ericoideae</taxon>
        <taxon>Rhodoreae</taxon>
        <taxon>Rhododendron</taxon>
    </lineage>
</organism>
<keyword evidence="1" id="KW-0862">Zinc</keyword>
<keyword evidence="1" id="KW-0479">Metal-binding</keyword>
<evidence type="ECO:0000259" key="3">
    <source>
        <dbReference type="PROSITE" id="PS50158"/>
    </source>
</evidence>
<evidence type="ECO:0000256" key="1">
    <source>
        <dbReference type="PROSITE-ProRule" id="PRU00047"/>
    </source>
</evidence>
<dbReference type="GO" id="GO:0008270">
    <property type="term" value="F:zinc ion binding"/>
    <property type="evidence" value="ECO:0007669"/>
    <property type="project" value="UniProtKB-KW"/>
</dbReference>
<keyword evidence="1" id="KW-0863">Zinc-finger</keyword>
<dbReference type="Pfam" id="PF14392">
    <property type="entry name" value="zf-CCHC_4"/>
    <property type="match status" value="1"/>
</dbReference>
<dbReference type="PROSITE" id="PS50158">
    <property type="entry name" value="ZF_CCHC"/>
    <property type="match status" value="1"/>
</dbReference>
<dbReference type="AlphaFoldDB" id="A0A834G5V7"/>
<feature type="compositionally biased region" description="Basic and acidic residues" evidence="2">
    <location>
        <begin position="378"/>
        <end position="387"/>
    </location>
</feature>
<dbReference type="EMBL" id="WJXA01000011">
    <property type="protein sequence ID" value="KAF7126302.1"/>
    <property type="molecule type" value="Genomic_DNA"/>
</dbReference>
<dbReference type="SUPFAM" id="SSF56219">
    <property type="entry name" value="DNase I-like"/>
    <property type="match status" value="1"/>
</dbReference>
<evidence type="ECO:0000313" key="5">
    <source>
        <dbReference type="Proteomes" id="UP000626092"/>
    </source>
</evidence>
<dbReference type="InterPro" id="IPR001878">
    <property type="entry name" value="Znf_CCHC"/>
</dbReference>
<dbReference type="InterPro" id="IPR036691">
    <property type="entry name" value="Endo/exonu/phosph_ase_sf"/>
</dbReference>
<protein>
    <recommendedName>
        <fullName evidence="3">CCHC-type domain-containing protein</fullName>
    </recommendedName>
</protein>
<dbReference type="InterPro" id="IPR040256">
    <property type="entry name" value="At4g02000-like"/>
</dbReference>
<name>A0A834G5V7_RHOSS</name>
<feature type="domain" description="CCHC-type" evidence="3">
    <location>
        <begin position="193"/>
        <end position="207"/>
    </location>
</feature>
<proteinExistence type="predicted"/>
<keyword evidence="5" id="KW-1185">Reference proteome</keyword>
<accession>A0A834G5V7</accession>
<feature type="region of interest" description="Disordered" evidence="2">
    <location>
        <begin position="335"/>
        <end position="396"/>
    </location>
</feature>
<dbReference type="OrthoDB" id="1001388at2759"/>
<dbReference type="PANTHER" id="PTHR31286">
    <property type="entry name" value="GLYCINE-RICH CELL WALL STRUCTURAL PROTEIN 1.8-LIKE"/>
    <property type="match status" value="1"/>
</dbReference>
<dbReference type="Proteomes" id="UP000626092">
    <property type="component" value="Unassembled WGS sequence"/>
</dbReference>
<comment type="caution">
    <text evidence="4">The sequence shown here is derived from an EMBL/GenBank/DDBJ whole genome shotgun (WGS) entry which is preliminary data.</text>
</comment>
<dbReference type="PANTHER" id="PTHR31286:SF178">
    <property type="entry name" value="DUF4283 DOMAIN-CONTAINING PROTEIN"/>
    <property type="match status" value="1"/>
</dbReference>
<feature type="region of interest" description="Disordered" evidence="2">
    <location>
        <begin position="470"/>
        <end position="501"/>
    </location>
</feature>
<dbReference type="GO" id="GO:0003676">
    <property type="term" value="F:nucleic acid binding"/>
    <property type="evidence" value="ECO:0007669"/>
    <property type="project" value="InterPro"/>
</dbReference>
<evidence type="ECO:0000256" key="2">
    <source>
        <dbReference type="SAM" id="MobiDB-lite"/>
    </source>
</evidence>
<dbReference type="InterPro" id="IPR025558">
    <property type="entry name" value="DUF4283"/>
</dbReference>
<dbReference type="Gene3D" id="3.60.10.10">
    <property type="entry name" value="Endonuclease/exonuclease/phosphatase"/>
    <property type="match status" value="1"/>
</dbReference>
<dbReference type="Pfam" id="PF14111">
    <property type="entry name" value="DUF4283"/>
    <property type="match status" value="1"/>
</dbReference>
<dbReference type="InterPro" id="IPR025836">
    <property type="entry name" value="Zn_knuckle_CX2CX4HX4C"/>
</dbReference>
<evidence type="ECO:0000313" key="4">
    <source>
        <dbReference type="EMBL" id="KAF7126302.1"/>
    </source>
</evidence>
<reference evidence="4" key="1">
    <citation type="submission" date="2019-11" db="EMBL/GenBank/DDBJ databases">
        <authorList>
            <person name="Liu Y."/>
            <person name="Hou J."/>
            <person name="Li T.-Q."/>
            <person name="Guan C.-H."/>
            <person name="Wu X."/>
            <person name="Wu H.-Z."/>
            <person name="Ling F."/>
            <person name="Zhang R."/>
            <person name="Shi X.-G."/>
            <person name="Ren J.-P."/>
            <person name="Chen E.-F."/>
            <person name="Sun J.-M."/>
        </authorList>
    </citation>
    <scope>NUCLEOTIDE SEQUENCE</scope>
    <source>
        <strain evidence="4">Adult_tree_wgs_1</strain>
        <tissue evidence="4">Leaves</tissue>
    </source>
</reference>
<feature type="compositionally biased region" description="Polar residues" evidence="2">
    <location>
        <begin position="357"/>
        <end position="371"/>
    </location>
</feature>